<dbReference type="AlphaFoldDB" id="A0A6J4UMQ1"/>
<gene>
    <name evidence="2" type="ORF">AVDCRST_MAG73-3170</name>
</gene>
<feature type="non-terminal residue" evidence="2">
    <location>
        <position position="1"/>
    </location>
</feature>
<accession>A0A6J4UMQ1</accession>
<sequence length="128" mass="15230">QSRRLGRTFTGRVGPRLRRPNPRRRSGRPSHGPVRRHHPAGSRAPPDPPRPSRRRRPRLRRLRRRRHHRHRGADRRHDRAGRRRPALRGRDPRRRHRQPRRLRCLQPAADDRDPAARRAGRVAGGEFV</sequence>
<reference evidence="2" key="1">
    <citation type="submission" date="2020-02" db="EMBL/GenBank/DDBJ databases">
        <authorList>
            <person name="Meier V. D."/>
        </authorList>
    </citation>
    <scope>NUCLEOTIDE SEQUENCE</scope>
    <source>
        <strain evidence="2">AVDCRST_MAG73</strain>
    </source>
</reference>
<evidence type="ECO:0000256" key="1">
    <source>
        <dbReference type="SAM" id="MobiDB-lite"/>
    </source>
</evidence>
<evidence type="ECO:0000313" key="2">
    <source>
        <dbReference type="EMBL" id="CAA9554862.1"/>
    </source>
</evidence>
<feature type="compositionally biased region" description="Basic residues" evidence="1">
    <location>
        <begin position="15"/>
        <end position="40"/>
    </location>
</feature>
<name>A0A6J4UMQ1_9BACT</name>
<protein>
    <submittedName>
        <fullName evidence="2">Uncharacterized protein</fullName>
    </submittedName>
</protein>
<proteinExistence type="predicted"/>
<feature type="compositionally biased region" description="Basic residues" evidence="1">
    <location>
        <begin position="51"/>
        <end position="103"/>
    </location>
</feature>
<organism evidence="2">
    <name type="scientific">uncultured Thermomicrobiales bacterium</name>
    <dbReference type="NCBI Taxonomy" id="1645740"/>
    <lineage>
        <taxon>Bacteria</taxon>
        <taxon>Pseudomonadati</taxon>
        <taxon>Thermomicrobiota</taxon>
        <taxon>Thermomicrobia</taxon>
        <taxon>Thermomicrobiales</taxon>
        <taxon>environmental samples</taxon>
    </lineage>
</organism>
<feature type="region of interest" description="Disordered" evidence="1">
    <location>
        <begin position="1"/>
        <end position="128"/>
    </location>
</feature>
<dbReference type="EMBL" id="CADCWE010000211">
    <property type="protein sequence ID" value="CAA9554862.1"/>
    <property type="molecule type" value="Genomic_DNA"/>
</dbReference>
<feature type="non-terminal residue" evidence="2">
    <location>
        <position position="128"/>
    </location>
</feature>